<protein>
    <recommendedName>
        <fullName evidence="2">triphosphoribosyl-dephospho-CoA synthase</fullName>
        <ecNumber evidence="2">2.4.2.52</ecNumber>
    </recommendedName>
</protein>
<name>A0A1G4WB77_9MYCO</name>
<keyword evidence="4" id="KW-0547">Nucleotide-binding</keyword>
<dbReference type="Gene3D" id="1.10.4200.10">
    <property type="entry name" value="Triphosphoribosyl-dephospho-CoA protein"/>
    <property type="match status" value="2"/>
</dbReference>
<dbReference type="GO" id="GO:0046917">
    <property type="term" value="F:triphosphoribosyl-dephospho-CoA synthase activity"/>
    <property type="evidence" value="ECO:0007669"/>
    <property type="project" value="UniProtKB-EC"/>
</dbReference>
<evidence type="ECO:0000313" key="6">
    <source>
        <dbReference type="EMBL" id="SCX19807.1"/>
    </source>
</evidence>
<evidence type="ECO:0000313" key="7">
    <source>
        <dbReference type="Proteomes" id="UP000199707"/>
    </source>
</evidence>
<reference evidence="7" key="1">
    <citation type="submission" date="2016-10" db="EMBL/GenBank/DDBJ databases">
        <authorList>
            <person name="Varghese N."/>
            <person name="Submissions S."/>
        </authorList>
    </citation>
    <scope>NUCLEOTIDE SEQUENCE [LARGE SCALE GENOMIC DNA]</scope>
    <source>
        <strain evidence="7">UNC267MFSha1.1M11</strain>
    </source>
</reference>
<comment type="catalytic activity">
    <reaction evidence="1">
        <text>3'-dephospho-CoA + ATP = 2'-(5''-triphospho-alpha-D-ribosyl)-3'-dephospho-CoA + adenine</text>
        <dbReference type="Rhea" id="RHEA:15117"/>
        <dbReference type="ChEBI" id="CHEBI:16708"/>
        <dbReference type="ChEBI" id="CHEBI:30616"/>
        <dbReference type="ChEBI" id="CHEBI:57328"/>
        <dbReference type="ChEBI" id="CHEBI:61378"/>
        <dbReference type="EC" id="2.4.2.52"/>
    </reaction>
</comment>
<dbReference type="NCBIfam" id="NF002315">
    <property type="entry name" value="PRK01237.1"/>
    <property type="match status" value="1"/>
</dbReference>
<dbReference type="InterPro" id="IPR017555">
    <property type="entry name" value="TriPribosyl-deP-CoA_syn"/>
</dbReference>
<dbReference type="NCBIfam" id="TIGR03132">
    <property type="entry name" value="malonate_mdcB"/>
    <property type="match status" value="1"/>
</dbReference>
<gene>
    <name evidence="6" type="ORF">SAMN02799620_02756</name>
</gene>
<dbReference type="RefSeq" id="WP_090357687.1">
    <property type="nucleotide sequence ID" value="NZ_FMUB01000005.1"/>
</dbReference>
<proteinExistence type="inferred from homology"/>
<dbReference type="PANTHER" id="PTHR30201">
    <property type="entry name" value="TRIPHOSPHORIBOSYL-DEPHOSPHO-COA SYNTHASE"/>
    <property type="match status" value="1"/>
</dbReference>
<dbReference type="Pfam" id="PF01874">
    <property type="entry name" value="CitG"/>
    <property type="match status" value="1"/>
</dbReference>
<dbReference type="InterPro" id="IPR002736">
    <property type="entry name" value="CitG"/>
</dbReference>
<dbReference type="GO" id="GO:0005524">
    <property type="term" value="F:ATP binding"/>
    <property type="evidence" value="ECO:0007669"/>
    <property type="project" value="UniProtKB-KW"/>
</dbReference>
<organism evidence="6 7">
    <name type="scientific">Mycolicibacterium fluoranthenivorans</name>
    <dbReference type="NCBI Taxonomy" id="258505"/>
    <lineage>
        <taxon>Bacteria</taxon>
        <taxon>Bacillati</taxon>
        <taxon>Actinomycetota</taxon>
        <taxon>Actinomycetes</taxon>
        <taxon>Mycobacteriales</taxon>
        <taxon>Mycobacteriaceae</taxon>
        <taxon>Mycolicibacterium</taxon>
    </lineage>
</organism>
<dbReference type="Proteomes" id="UP000199707">
    <property type="component" value="Unassembled WGS sequence"/>
</dbReference>
<accession>A0A1G4WB77</accession>
<evidence type="ECO:0000256" key="4">
    <source>
        <dbReference type="ARBA" id="ARBA00022741"/>
    </source>
</evidence>
<dbReference type="STRING" id="1502745.SAMN02799620_02756"/>
<dbReference type="PANTHER" id="PTHR30201:SF2">
    <property type="entry name" value="2-(5''-TRIPHOSPHORIBOSYL)-3'-DEPHOSPHOCOENZYME-A SYNTHASE"/>
    <property type="match status" value="1"/>
</dbReference>
<evidence type="ECO:0000256" key="2">
    <source>
        <dbReference type="ARBA" id="ARBA00012074"/>
    </source>
</evidence>
<dbReference type="EC" id="2.4.2.52" evidence="2"/>
<dbReference type="HAMAP" id="MF_01883">
    <property type="entry name" value="MdcB"/>
    <property type="match status" value="1"/>
</dbReference>
<dbReference type="EMBL" id="FMUB01000005">
    <property type="protein sequence ID" value="SCX19807.1"/>
    <property type="molecule type" value="Genomic_DNA"/>
</dbReference>
<keyword evidence="5" id="KW-0067">ATP-binding</keyword>
<evidence type="ECO:0000256" key="1">
    <source>
        <dbReference type="ARBA" id="ARBA00001210"/>
    </source>
</evidence>
<keyword evidence="3" id="KW-0808">Transferase</keyword>
<evidence type="ECO:0000256" key="5">
    <source>
        <dbReference type="ARBA" id="ARBA00022840"/>
    </source>
</evidence>
<sequence length="287" mass="29595">MTTVSVQTPTRTETLTDEAIADLAVGAIGAEADLTPKPGLVDQRGPGAHTDMNLAMLHASAEALREAFTACARTARAAPIDVDLRARIGAIGRAGETAMLTATGGVNTHRGTLWALGLLCAGIAVNPRDPVAVAAQLAALPDRDLVATPSHGAAVGRRYGASGAKGEAQTGFPHVTRCALPVLRAARAAGADEQTARLEALLALMAALDDTCILHRGGAEGLYAVQSGARAVRAAGGIRTVQGRRHFTELDQLCRDHRLSPGGSADLLAASLLLDATRERTDTPCRI</sequence>
<evidence type="ECO:0000256" key="3">
    <source>
        <dbReference type="ARBA" id="ARBA00022679"/>
    </source>
</evidence>
<dbReference type="AlphaFoldDB" id="A0A1G4WB77"/>
<dbReference type="GO" id="GO:0051191">
    <property type="term" value="P:prosthetic group biosynthetic process"/>
    <property type="evidence" value="ECO:0007669"/>
    <property type="project" value="TreeGrafter"/>
</dbReference>